<proteinExistence type="predicted"/>
<accession>A0ABZ1UFX9</accession>
<evidence type="ECO:0000313" key="2">
    <source>
        <dbReference type="Proteomes" id="UP000321323"/>
    </source>
</evidence>
<keyword evidence="2" id="KW-1185">Reference proteome</keyword>
<dbReference type="EMBL" id="CP136508">
    <property type="protein sequence ID" value="WUR10966.1"/>
    <property type="molecule type" value="Genomic_DNA"/>
</dbReference>
<protein>
    <submittedName>
        <fullName evidence="1">Uncharacterized protein</fullName>
    </submittedName>
</protein>
<reference evidence="1 2" key="1">
    <citation type="journal article" date="2019" name="Int. J. Syst. Evol. Microbiol.">
        <title>The Draft Whole-Genome Sequence of the Antibiotic Producer Empedobacter haloabium ATCC 31962 Provides Indications for Its Taxonomic Reclassification.</title>
        <authorList>
            <person name="Miess H."/>
            <person name="Arlt P."/>
            <person name="Apel A.K."/>
            <person name="Weber T."/>
            <person name="Nieselt K."/>
            <person name="Hanssen F."/>
            <person name="Czemmel S."/>
            <person name="Nahnsen S."/>
            <person name="Gross H."/>
        </authorList>
    </citation>
    <scope>NUCLEOTIDE SEQUENCE [LARGE SCALE GENOMIC DNA]</scope>
    <source>
        <strain evidence="1 2">ATCC 31962</strain>
    </source>
</reference>
<dbReference type="Proteomes" id="UP000321323">
    <property type="component" value="Chromosome"/>
</dbReference>
<evidence type="ECO:0000313" key="1">
    <source>
        <dbReference type="EMBL" id="WUR10966.1"/>
    </source>
</evidence>
<gene>
    <name evidence="1" type="ORF">E7V67_014675</name>
</gene>
<sequence length="131" mass="14471">MAATRVRRLCGKLAIAAGVPAMLWLTLLVQAQLSPLVVLHYSSAATAPIAYFFDEDSDIIKDVIHPGERLGFRTTRWPRAGYHLDVSFPFSSRDGVELAAPFSRVDIYLDAHAKVVRTTVDTGFWARIGPD</sequence>
<name>A0ABZ1UFX9_9BURK</name>
<organism evidence="1 2">
    <name type="scientific">[Empedobacter] haloabium</name>
    <dbReference type="NCBI Taxonomy" id="592317"/>
    <lineage>
        <taxon>Bacteria</taxon>
        <taxon>Pseudomonadati</taxon>
        <taxon>Pseudomonadota</taxon>
        <taxon>Betaproteobacteria</taxon>
        <taxon>Burkholderiales</taxon>
        <taxon>Oxalobacteraceae</taxon>
        <taxon>Telluria group</taxon>
        <taxon>Telluria group incertae sedis</taxon>
    </lineage>
</organism>